<dbReference type="InterPro" id="IPR037883">
    <property type="entry name" value="Knr4/Smi1-like_sf"/>
</dbReference>
<name>A0A1Q2CNZ5_9ACTN</name>
<dbReference type="InterPro" id="IPR018958">
    <property type="entry name" value="Knr4/Smi1-like_dom"/>
</dbReference>
<feature type="domain" description="Knr4/Smi1-like" evidence="1">
    <location>
        <begin position="22"/>
        <end position="138"/>
    </location>
</feature>
<evidence type="ECO:0000313" key="2">
    <source>
        <dbReference type="EMBL" id="AQP47829.1"/>
    </source>
</evidence>
<accession>A0A1Q2CNZ5</accession>
<dbReference type="Pfam" id="PF09346">
    <property type="entry name" value="SMI1_KNR4"/>
    <property type="match status" value="1"/>
</dbReference>
<dbReference type="KEGG" id="tes:BW730_10315"/>
<organism evidence="2 3">
    <name type="scientific">Tessaracoccus aquimaris</name>
    <dbReference type="NCBI Taxonomy" id="1332264"/>
    <lineage>
        <taxon>Bacteria</taxon>
        <taxon>Bacillati</taxon>
        <taxon>Actinomycetota</taxon>
        <taxon>Actinomycetes</taxon>
        <taxon>Propionibacteriales</taxon>
        <taxon>Propionibacteriaceae</taxon>
        <taxon>Tessaracoccus</taxon>
    </lineage>
</organism>
<evidence type="ECO:0000313" key="3">
    <source>
        <dbReference type="Proteomes" id="UP000188145"/>
    </source>
</evidence>
<dbReference type="RefSeq" id="WP_077686164.1">
    <property type="nucleotide sequence ID" value="NZ_CP019606.1"/>
</dbReference>
<dbReference type="Gene3D" id="3.40.1580.10">
    <property type="entry name" value="SMI1/KNR4-like"/>
    <property type="match status" value="1"/>
</dbReference>
<dbReference type="AlphaFoldDB" id="A0A1Q2CNZ5"/>
<dbReference type="STRING" id="1332264.BW730_10315"/>
<protein>
    <recommendedName>
        <fullName evidence="1">Knr4/Smi1-like domain-containing protein</fullName>
    </recommendedName>
</protein>
<sequence>MRAITDWVDYAEAQGFPQRGGASEAEIAQIRPAFQRQFGIDLPAEYADLLRVTDGFDFDGIVVYGLQDVDEQGGFLPGIFDANERLIHGVTSLDTPLRFIGEAGDVLFAFDTSEGQWKAVARYGWHTVFRFSSFGDLFGALMATTQ</sequence>
<dbReference type="Proteomes" id="UP000188145">
    <property type="component" value="Chromosome"/>
</dbReference>
<keyword evidence="3" id="KW-1185">Reference proteome</keyword>
<reference evidence="3" key="1">
    <citation type="submission" date="2017-02" db="EMBL/GenBank/DDBJ databases">
        <title>Tessaracoccus aquaemaris sp. nov., isolated from the intestine of a Korean rockfish, Sebastes schlegelii, in a marine aquaculture pond.</title>
        <authorList>
            <person name="Tak E.J."/>
            <person name="Bae J.-W."/>
        </authorList>
    </citation>
    <scope>NUCLEOTIDE SEQUENCE [LARGE SCALE GENOMIC DNA]</scope>
    <source>
        <strain evidence="3">NSG39</strain>
    </source>
</reference>
<evidence type="ECO:0000259" key="1">
    <source>
        <dbReference type="Pfam" id="PF09346"/>
    </source>
</evidence>
<dbReference type="OrthoDB" id="3726250at2"/>
<dbReference type="SUPFAM" id="SSF160631">
    <property type="entry name" value="SMI1/KNR4-like"/>
    <property type="match status" value="1"/>
</dbReference>
<proteinExistence type="predicted"/>
<dbReference type="NCBIfam" id="NF038335">
    <property type="entry name" value="YPO0640_fam"/>
    <property type="match status" value="1"/>
</dbReference>
<gene>
    <name evidence="2" type="ORF">BW730_10315</name>
</gene>
<dbReference type="EMBL" id="CP019606">
    <property type="protein sequence ID" value="AQP47829.1"/>
    <property type="molecule type" value="Genomic_DNA"/>
</dbReference>